<accession>A0A9X6RMV3</accession>
<dbReference type="AlphaFoldDB" id="A0A9X6RMV3"/>
<organism evidence="2 3">
    <name type="scientific">Hypsibius exemplaris</name>
    <name type="common">Freshwater tardigrade</name>
    <dbReference type="NCBI Taxonomy" id="2072580"/>
    <lineage>
        <taxon>Eukaryota</taxon>
        <taxon>Metazoa</taxon>
        <taxon>Ecdysozoa</taxon>
        <taxon>Tardigrada</taxon>
        <taxon>Eutardigrada</taxon>
        <taxon>Parachela</taxon>
        <taxon>Hypsibioidea</taxon>
        <taxon>Hypsibiidae</taxon>
        <taxon>Hypsibius</taxon>
    </lineage>
</organism>
<evidence type="ECO:0000313" key="2">
    <source>
        <dbReference type="EMBL" id="OWA53420.1"/>
    </source>
</evidence>
<dbReference type="Pfam" id="PF11838">
    <property type="entry name" value="ERAP1_C"/>
    <property type="match status" value="1"/>
</dbReference>
<dbReference type="Proteomes" id="UP000192578">
    <property type="component" value="Unassembled WGS sequence"/>
</dbReference>
<feature type="domain" description="ERAP1-like C-terminal" evidence="1">
    <location>
        <begin position="1"/>
        <end position="78"/>
    </location>
</feature>
<evidence type="ECO:0000259" key="1">
    <source>
        <dbReference type="Pfam" id="PF11838"/>
    </source>
</evidence>
<protein>
    <recommendedName>
        <fullName evidence="1">ERAP1-like C-terminal domain-containing protein</fullName>
    </recommendedName>
</protein>
<keyword evidence="3" id="KW-1185">Reference proteome</keyword>
<name>A0A9X6RMV3_HYPEX</name>
<sequence length="133" mass="14986">MFCYGVRHGPVENWHYLRGLYDHPEITTSDQRMILRSLACTKYEELVERLLAMALDGKSVRPQDGFVVFGAFGRRWVRQLYADVGGKDAPESAAFERAIERAQINIAWMALHADEVGGVLKTLTVGEPSSLLF</sequence>
<proteinExistence type="predicted"/>
<evidence type="ECO:0000313" key="3">
    <source>
        <dbReference type="Proteomes" id="UP000192578"/>
    </source>
</evidence>
<comment type="caution">
    <text evidence="2">The sequence shown here is derived from an EMBL/GenBank/DDBJ whole genome shotgun (WGS) entry which is preliminary data.</text>
</comment>
<dbReference type="InterPro" id="IPR024571">
    <property type="entry name" value="ERAP1-like_C_dom"/>
</dbReference>
<gene>
    <name evidence="2" type="ORF">BV898_17850</name>
</gene>
<dbReference type="Gene3D" id="1.25.50.20">
    <property type="match status" value="1"/>
</dbReference>
<dbReference type="EMBL" id="MTYJ01000320">
    <property type="protein sequence ID" value="OWA53420.1"/>
    <property type="molecule type" value="Genomic_DNA"/>
</dbReference>
<reference evidence="3" key="1">
    <citation type="submission" date="2017-01" db="EMBL/GenBank/DDBJ databases">
        <title>Comparative genomics of anhydrobiosis in the tardigrade Hypsibius dujardini.</title>
        <authorList>
            <person name="Yoshida Y."/>
            <person name="Koutsovoulos G."/>
            <person name="Laetsch D."/>
            <person name="Stevens L."/>
            <person name="Kumar S."/>
            <person name="Horikawa D."/>
            <person name="Ishino K."/>
            <person name="Komine S."/>
            <person name="Tomita M."/>
            <person name="Blaxter M."/>
            <person name="Arakawa K."/>
        </authorList>
    </citation>
    <scope>NUCLEOTIDE SEQUENCE [LARGE SCALE GENOMIC DNA]</scope>
    <source>
        <strain evidence="3">Z151</strain>
    </source>
</reference>